<gene>
    <name evidence="1" type="ORF">E3N88_31981</name>
</gene>
<keyword evidence="2" id="KW-1185">Reference proteome</keyword>
<dbReference type="PANTHER" id="PTHR46872">
    <property type="entry name" value="DNA BINDING PROTEIN"/>
    <property type="match status" value="1"/>
</dbReference>
<dbReference type="AlphaFoldDB" id="A0A5N6M7I7"/>
<evidence type="ECO:0000313" key="2">
    <source>
        <dbReference type="Proteomes" id="UP000326396"/>
    </source>
</evidence>
<protein>
    <recommendedName>
        <fullName evidence="3">ELM2 domain-containing protein</fullName>
    </recommendedName>
</protein>
<organism evidence="1 2">
    <name type="scientific">Mikania micrantha</name>
    <name type="common">bitter vine</name>
    <dbReference type="NCBI Taxonomy" id="192012"/>
    <lineage>
        <taxon>Eukaryota</taxon>
        <taxon>Viridiplantae</taxon>
        <taxon>Streptophyta</taxon>
        <taxon>Embryophyta</taxon>
        <taxon>Tracheophyta</taxon>
        <taxon>Spermatophyta</taxon>
        <taxon>Magnoliopsida</taxon>
        <taxon>eudicotyledons</taxon>
        <taxon>Gunneridae</taxon>
        <taxon>Pentapetalae</taxon>
        <taxon>asterids</taxon>
        <taxon>campanulids</taxon>
        <taxon>Asterales</taxon>
        <taxon>Asteraceae</taxon>
        <taxon>Asteroideae</taxon>
        <taxon>Heliantheae alliance</taxon>
        <taxon>Eupatorieae</taxon>
        <taxon>Mikania</taxon>
    </lineage>
</organism>
<reference evidence="1 2" key="1">
    <citation type="submission" date="2019-05" db="EMBL/GenBank/DDBJ databases">
        <title>Mikania micrantha, genome provides insights into the molecular mechanism of rapid growth.</title>
        <authorList>
            <person name="Liu B."/>
        </authorList>
    </citation>
    <scope>NUCLEOTIDE SEQUENCE [LARGE SCALE GENOMIC DNA]</scope>
    <source>
        <strain evidence="1">NLD-2019</strain>
        <tissue evidence="1">Leaf</tissue>
    </source>
</reference>
<name>A0A5N6M7I7_9ASTR</name>
<evidence type="ECO:0008006" key="3">
    <source>
        <dbReference type="Google" id="ProtNLM"/>
    </source>
</evidence>
<dbReference type="Proteomes" id="UP000326396">
    <property type="component" value="Linkage Group LG6"/>
</dbReference>
<dbReference type="EMBL" id="SZYD01000016">
    <property type="protein sequence ID" value="KAD3336462.1"/>
    <property type="molecule type" value="Genomic_DNA"/>
</dbReference>
<sequence length="239" mass="27831">MKSTRKHQQSTRMDRFNYICDDKLKLAIPIGPRFQADVLVWMGPPNKNNPYGAVNEQDSSKWLGTTIWSMKDTTPEVEGNIIGKGRPEFCNCVTRGSIQCVKRHVIEKTTCLHNVLGPTFKKWMFDQMGERFAKLWKQPDQERLTQLIKTNLFSGQEFTKHALKCFPLKSKKDIVNFYFNVYIPRRMSIQTRSGYMMVVTDDEEEANSPFKVSRKKARIDGAIVCRPKLVKARYLTQRR</sequence>
<dbReference type="PANTHER" id="PTHR46872:SF10">
    <property type="entry name" value="MYB-LIKE DOMAIN-CONTAINING PROTEIN"/>
    <property type="match status" value="1"/>
</dbReference>
<proteinExistence type="predicted"/>
<comment type="caution">
    <text evidence="1">The sequence shown here is derived from an EMBL/GenBank/DDBJ whole genome shotgun (WGS) entry which is preliminary data.</text>
</comment>
<accession>A0A5N6M7I7</accession>
<dbReference type="OrthoDB" id="1938526at2759"/>
<evidence type="ECO:0000313" key="1">
    <source>
        <dbReference type="EMBL" id="KAD3336462.1"/>
    </source>
</evidence>